<keyword evidence="4" id="KW-0946">Virion</keyword>
<organism evidence="4 5">
    <name type="scientific">Seminavis robusta</name>
    <dbReference type="NCBI Taxonomy" id="568900"/>
    <lineage>
        <taxon>Eukaryota</taxon>
        <taxon>Sar</taxon>
        <taxon>Stramenopiles</taxon>
        <taxon>Ochrophyta</taxon>
        <taxon>Bacillariophyta</taxon>
        <taxon>Bacillariophyceae</taxon>
        <taxon>Bacillariophycidae</taxon>
        <taxon>Naviculales</taxon>
        <taxon>Naviculaceae</taxon>
        <taxon>Seminavis</taxon>
    </lineage>
</organism>
<evidence type="ECO:0000313" key="4">
    <source>
        <dbReference type="EMBL" id="CAB9512555.1"/>
    </source>
</evidence>
<reference evidence="4" key="1">
    <citation type="submission" date="2020-06" db="EMBL/GenBank/DDBJ databases">
        <authorList>
            <consortium name="Plant Systems Biology data submission"/>
        </authorList>
    </citation>
    <scope>NUCLEOTIDE SEQUENCE</scope>
    <source>
        <strain evidence="4">D6</strain>
    </source>
</reference>
<feature type="compositionally biased region" description="Low complexity" evidence="1">
    <location>
        <begin position="119"/>
        <end position="128"/>
    </location>
</feature>
<name>A0A9N8E5P9_9STRA</name>
<proteinExistence type="predicted"/>
<dbReference type="Proteomes" id="UP001153069">
    <property type="component" value="Unassembled WGS sequence"/>
</dbReference>
<comment type="caution">
    <text evidence="4">The sequence shown here is derived from an EMBL/GenBank/DDBJ whole genome shotgun (WGS) entry which is preliminary data.</text>
</comment>
<keyword evidence="5" id="KW-1185">Reference proteome</keyword>
<feature type="region of interest" description="Disordered" evidence="1">
    <location>
        <begin position="108"/>
        <end position="139"/>
    </location>
</feature>
<dbReference type="SUPFAM" id="SSF74853">
    <property type="entry name" value="Lamin A/C globular tail domain"/>
    <property type="match status" value="1"/>
</dbReference>
<evidence type="ECO:0000256" key="1">
    <source>
        <dbReference type="SAM" id="MobiDB-lite"/>
    </source>
</evidence>
<feature type="chain" id="PRO_5040235991" evidence="2">
    <location>
        <begin position="23"/>
        <end position="876"/>
    </location>
</feature>
<accession>A0A9N8E5P9</accession>
<dbReference type="InterPro" id="IPR036415">
    <property type="entry name" value="Lamin_tail_dom_sf"/>
</dbReference>
<evidence type="ECO:0000259" key="3">
    <source>
        <dbReference type="PROSITE" id="PS51841"/>
    </source>
</evidence>
<dbReference type="EMBL" id="CAICTM010000541">
    <property type="protein sequence ID" value="CAB9512555.1"/>
    <property type="molecule type" value="Genomic_DNA"/>
</dbReference>
<dbReference type="AlphaFoldDB" id="A0A9N8E5P9"/>
<keyword evidence="4" id="KW-0167">Capsid protein</keyword>
<dbReference type="Pfam" id="PF00932">
    <property type="entry name" value="LTD"/>
    <property type="match status" value="1"/>
</dbReference>
<feature type="signal peptide" evidence="2">
    <location>
        <begin position="1"/>
        <end position="22"/>
    </location>
</feature>
<dbReference type="Gene3D" id="2.60.40.1260">
    <property type="entry name" value="Lamin Tail domain"/>
    <property type="match status" value="1"/>
</dbReference>
<protein>
    <submittedName>
        <fullName evidence="4">Spore coat protein CotH</fullName>
    </submittedName>
</protein>
<feature type="domain" description="LTD" evidence="3">
    <location>
        <begin position="15"/>
        <end position="181"/>
    </location>
</feature>
<dbReference type="PROSITE" id="PS51841">
    <property type="entry name" value="LTD"/>
    <property type="match status" value="1"/>
</dbReference>
<evidence type="ECO:0000313" key="5">
    <source>
        <dbReference type="Proteomes" id="UP001153069"/>
    </source>
</evidence>
<gene>
    <name evidence="4" type="ORF">SEMRO_542_G163370.1</name>
</gene>
<keyword evidence="2" id="KW-0732">Signal</keyword>
<dbReference type="OrthoDB" id="193138at2759"/>
<dbReference type="Pfam" id="PF08757">
    <property type="entry name" value="CotH"/>
    <property type="match status" value="2"/>
</dbReference>
<dbReference type="PROSITE" id="PS51257">
    <property type="entry name" value="PROKAR_LIPOPROTEIN"/>
    <property type="match status" value="1"/>
</dbReference>
<dbReference type="InterPro" id="IPR014867">
    <property type="entry name" value="Spore_coat_CotH_CotH2/3/7"/>
</dbReference>
<dbReference type="InterPro" id="IPR001322">
    <property type="entry name" value="Lamin_tail_dom"/>
</dbReference>
<evidence type="ECO:0000256" key="2">
    <source>
        <dbReference type="SAM" id="SignalP"/>
    </source>
</evidence>
<sequence>MMRVWLALGVATSASLVSCALGTTAQIVINEIADKGTLSACNGEDWVELYNYGDTDIHLGTEGYILHDDNGKDHEKAFHFPVTADALLAAQSYMLLCHKQKIPAATLSMGKQPPQTLEAATTSSSSSAERLLPDPMSPQFGLSGDDTVTLMRAKYSANSSEVSTSRMSATFEVIDTVELPNTDDAFDITYARDTETGRFNYTSTPTPGTANLMTRIPTPEEQIVAHKQALREQEAMGRQFFNMDERGYPVPDPMDTVLNLTITMSDTDYRYMMENQTFEQYRPFQSGQLTTTDGRVLLSLDNPGRVRPKGQSGLFVATCLDTPSIPFQIDMHHTNKSQTLFGVERVLLRHHAEDYSFSREWAYYRMLARFGMPYLRSRKVNFYIQTPAKTVAHGFYTLMEAPEHEYVFARNFPDYNPEEYGLYKFKSLAKGCGDYTQEELKQAEQRLQTDVSTPPYAWERGEHKKKVEVKNPFMVGYCRDQFVSDFIDNIEPDIVLAYLRHDQDCSEMLTEEGLIERDLGTKDFDKDMKRFIDNHLGPNKCDAECANSNLKEVVDTENWLKMFAFYATALSLDSPISFHNNYYLAQSGDNAGWKIVPYDLNARQAVGCNNDICNGRLVHWSVARPTCESLESNQLVGPLLTDPDLHAEYMGYVREFVDTIYGNETTWKEISTHIAEISDYAKNDFWSAFGIFHDEEINPPAEDWNTGQYPLLAVMKARTADLRAQLDAAEAETLARAPHVGVVGGNEPWETCADWRLEQPNTTRCEMDCQYEGCHMPGWTVESFCDEGTGVCYHGDADPMCHGVPEGERYPGMQDGEDGKPTYCRMAKGVPVKASECPAVGEFTPATVQTTSDAVQRGMVFAFAVVLVIAGFVQQL</sequence>